<reference evidence="5" key="2">
    <citation type="submission" date="2021-01" db="EMBL/GenBank/DDBJ databases">
        <title>Genome Sequencing of Type Strains.</title>
        <authorList>
            <person name="Lemaire J.F."/>
            <person name="Inderbitzin P."/>
            <person name="Collins S.B."/>
            <person name="Wespe N."/>
            <person name="Knight-Connoni V."/>
        </authorList>
    </citation>
    <scope>NUCLEOTIDE SEQUENCE</scope>
    <source>
        <strain evidence="5">DSM 14562</strain>
    </source>
</reference>
<evidence type="ECO:0000259" key="3">
    <source>
        <dbReference type="Pfam" id="PF09718"/>
    </source>
</evidence>
<dbReference type="Pfam" id="PF09718">
    <property type="entry name" value="Tape_meas_lam_C"/>
    <property type="match status" value="1"/>
</dbReference>
<reference evidence="4 6" key="1">
    <citation type="submission" date="2020-08" db="EMBL/GenBank/DDBJ databases">
        <title>Genomic Encyclopedia of Type Strains, Phase IV (KMG-IV): sequencing the most valuable type-strain genomes for metagenomic binning, comparative biology and taxonomic classification.</title>
        <authorList>
            <person name="Goeker M."/>
        </authorList>
    </citation>
    <scope>NUCLEOTIDE SEQUENCE [LARGE SCALE GENOMIC DNA]</scope>
    <source>
        <strain evidence="4 6">DSM 14562</strain>
    </source>
</reference>
<accession>A0AA40ZWE3</accession>
<feature type="domain" description="Bacteriophage tail tape measure C-terminal" evidence="3">
    <location>
        <begin position="787"/>
        <end position="858"/>
    </location>
</feature>
<dbReference type="InterPro" id="IPR006431">
    <property type="entry name" value="Phage_tape_meas_C"/>
</dbReference>
<dbReference type="RefSeq" id="WP_184106962.1">
    <property type="nucleotide sequence ID" value="NZ_JACHNX010000035.1"/>
</dbReference>
<evidence type="ECO:0000256" key="1">
    <source>
        <dbReference type="SAM" id="Coils"/>
    </source>
</evidence>
<sequence length="1012" mass="106972">MANRTTRELYLQVGGNVAGLQTASKAGKSALLEIGGAAADVQAVVEKAFSDMASNAPSAAKALERSYNQTFAAIRANAQAALSSPSDIGALQILDAGAADRAADAAEKQALALRQVATAAAQVAQRAGEAGEAERVLAVAAAANAQQAETEAAALRNQANVLNSVSTELVGMGNAHRVVATRSEQQRQSTIMLGQQLQDFSVQVVSGQSVATAFAQQIGQAAFAVQGMGGKLEGVANFLTSGWGIAATIALTVLAPLVSKVLEHSDALGDETDKLKKNAEGAAVADQAKKAFASTEAGLIDDVRQLTKEIEKQNDALLTNSERLNIKAKEDLRGLQKRRADLTQELATARENEKRSNDAPGDPEGGLAVGRIAASRVVTDLEARLKAVNAAIATASADRLETQKDLAGEAARRAVDPLEQIRRKYEGANGLIEQAKKQATAEEVTNGVLTRRLVLLRQQQKEETEAAQKRQRDARATPNNNQIGRSIDVTEAIRIANSIGGKVTSDVRSTERQAQLYADKLAGRHIGPVAKPGTSDHERGQAIDIAYGPGISVSSIRKAFAKEGVAIRQLLDEKEQRVYHVAFGPKGKSQETINRQAEAAEQKRARDAEAYAQLKLRADEEAVQLRRSQVTDIAAAADLDAQAVEIERQRLASAADAGVTQKRWSQAQADALKAVYASNAAAKTTAIRDAEAQRLLDQQLGAERDQLQNASALLQIQGDLATTNAERKRIALELLANDEKLQRAQAVRLIGSTNPDDWARGEGMLRQIDAERPGKTEQINRQFADPLETYRRQLQQATGDMDTALQGVAVRGFQSLEDGLVGLIDGTENVAGAFKRMAASILADLARIAIQKAILSALPGVGKFLGFSTGGEVKGHAAGGLILGPGTGTSDDILSWLSNGEFVMTAAATRRYLPMLKAMNDNKLPAFAAGGMVGNVVALPSVNGAYRDVAAARQQRIAADVNVRVDAGPEFDAKMTGVAVRTVGAAAEPIMAGSEARVMRSLRRPSLPGAPG</sequence>
<dbReference type="Proteomes" id="UP000584663">
    <property type="component" value="Unassembled WGS sequence"/>
</dbReference>
<feature type="region of interest" description="Disordered" evidence="2">
    <location>
        <begin position="347"/>
        <end position="366"/>
    </location>
</feature>
<evidence type="ECO:0000256" key="2">
    <source>
        <dbReference type="SAM" id="MobiDB-lite"/>
    </source>
</evidence>
<keyword evidence="6" id="KW-1185">Reference proteome</keyword>
<protein>
    <recommendedName>
        <fullName evidence="3">Bacteriophage tail tape measure C-terminal domain-containing protein</fullName>
    </recommendedName>
</protein>
<dbReference type="EMBL" id="JAFHKU010000093">
    <property type="protein sequence ID" value="MBN3556967.1"/>
    <property type="molecule type" value="Genomic_DNA"/>
</dbReference>
<name>A0AA40ZWE3_9SPHN</name>
<organism evidence="5 7">
    <name type="scientific">Sphingomonas yabuuchiae</name>
    <dbReference type="NCBI Taxonomy" id="172044"/>
    <lineage>
        <taxon>Bacteria</taxon>
        <taxon>Pseudomonadati</taxon>
        <taxon>Pseudomonadota</taxon>
        <taxon>Alphaproteobacteria</taxon>
        <taxon>Sphingomonadales</taxon>
        <taxon>Sphingomonadaceae</taxon>
        <taxon>Sphingomonas</taxon>
    </lineage>
</organism>
<dbReference type="InterPro" id="IPR009045">
    <property type="entry name" value="Zn_M74/Hedgehog-like"/>
</dbReference>
<evidence type="ECO:0000313" key="5">
    <source>
        <dbReference type="EMBL" id="MBN3556967.1"/>
    </source>
</evidence>
<dbReference type="SUPFAM" id="SSF55166">
    <property type="entry name" value="Hedgehog/DD-peptidase"/>
    <property type="match status" value="1"/>
</dbReference>
<feature type="compositionally biased region" description="Basic and acidic residues" evidence="2">
    <location>
        <begin position="460"/>
        <end position="475"/>
    </location>
</feature>
<dbReference type="Proteomes" id="UP000704529">
    <property type="component" value="Unassembled WGS sequence"/>
</dbReference>
<evidence type="ECO:0000313" key="6">
    <source>
        <dbReference type="Proteomes" id="UP000584663"/>
    </source>
</evidence>
<proteinExistence type="predicted"/>
<evidence type="ECO:0000313" key="4">
    <source>
        <dbReference type="EMBL" id="MBB4611583.1"/>
    </source>
</evidence>
<dbReference type="AlphaFoldDB" id="A0AA40ZWE3"/>
<dbReference type="CDD" id="cd14814">
    <property type="entry name" value="Peptidase_M15"/>
    <property type="match status" value="1"/>
</dbReference>
<evidence type="ECO:0000313" key="7">
    <source>
        <dbReference type="Proteomes" id="UP000704529"/>
    </source>
</evidence>
<dbReference type="Gene3D" id="3.30.1380.10">
    <property type="match status" value="1"/>
</dbReference>
<dbReference type="EMBL" id="JACHNX010000035">
    <property type="protein sequence ID" value="MBB4611583.1"/>
    <property type="molecule type" value="Genomic_DNA"/>
</dbReference>
<feature type="coiled-coil region" evidence="1">
    <location>
        <begin position="138"/>
        <end position="165"/>
    </location>
</feature>
<feature type="compositionally biased region" description="Basic and acidic residues" evidence="2">
    <location>
        <begin position="347"/>
        <end position="357"/>
    </location>
</feature>
<keyword evidence="1" id="KW-0175">Coiled coil</keyword>
<gene>
    <name evidence="4" type="ORF">GGQ89_003833</name>
    <name evidence="5" type="ORF">JYA60_01800</name>
</gene>
<feature type="region of interest" description="Disordered" evidence="2">
    <location>
        <begin position="460"/>
        <end position="482"/>
    </location>
</feature>
<comment type="caution">
    <text evidence="5">The sequence shown here is derived from an EMBL/GenBank/DDBJ whole genome shotgun (WGS) entry which is preliminary data.</text>
</comment>